<dbReference type="Proteomes" id="UP000240009">
    <property type="component" value="Unassembled WGS sequence"/>
</dbReference>
<organism evidence="3 4">
    <name type="scientific">Blastopirellula marina</name>
    <dbReference type="NCBI Taxonomy" id="124"/>
    <lineage>
        <taxon>Bacteria</taxon>
        <taxon>Pseudomonadati</taxon>
        <taxon>Planctomycetota</taxon>
        <taxon>Planctomycetia</taxon>
        <taxon>Pirellulales</taxon>
        <taxon>Pirellulaceae</taxon>
        <taxon>Blastopirellula</taxon>
    </lineage>
</organism>
<feature type="transmembrane region" description="Helical" evidence="2">
    <location>
        <begin position="117"/>
        <end position="134"/>
    </location>
</feature>
<comment type="caution">
    <text evidence="3">The sequence shown here is derived from an EMBL/GenBank/DDBJ whole genome shotgun (WGS) entry which is preliminary data.</text>
</comment>
<evidence type="ECO:0000256" key="2">
    <source>
        <dbReference type="SAM" id="Phobius"/>
    </source>
</evidence>
<evidence type="ECO:0000313" key="3">
    <source>
        <dbReference type="EMBL" id="PQO31076.1"/>
    </source>
</evidence>
<keyword evidence="2" id="KW-0472">Membrane</keyword>
<evidence type="ECO:0000256" key="1">
    <source>
        <dbReference type="SAM" id="MobiDB-lite"/>
    </source>
</evidence>
<dbReference type="RefSeq" id="WP_105353501.1">
    <property type="nucleotide sequence ID" value="NZ_PUIA01000037.1"/>
</dbReference>
<protein>
    <submittedName>
        <fullName evidence="3">Uncharacterized protein</fullName>
    </submittedName>
</protein>
<keyword evidence="2" id="KW-1133">Transmembrane helix</keyword>
<sequence>MDENPFESPDTIDQPPVEPDVVEEPGDPSAFRVPGPVALAWLLSLMLAVGLFLMVEGLFGPITGVLAIAAGFLLFCKQLWAYRVSANYFAVLFLIMIAGTALSMLEQEWWRAGRGTLILLVTGFILLLLMHPKVRRFYYHGSE</sequence>
<name>A0A2S8FFZ6_9BACT</name>
<dbReference type="OrthoDB" id="9923825at2"/>
<feature type="transmembrane region" description="Helical" evidence="2">
    <location>
        <begin position="86"/>
        <end position="105"/>
    </location>
</feature>
<gene>
    <name evidence="3" type="ORF">C5Y96_12005</name>
</gene>
<proteinExistence type="predicted"/>
<dbReference type="AlphaFoldDB" id="A0A2S8FFZ6"/>
<keyword evidence="2" id="KW-0812">Transmembrane</keyword>
<evidence type="ECO:0000313" key="4">
    <source>
        <dbReference type="Proteomes" id="UP000240009"/>
    </source>
</evidence>
<accession>A0A2S8FFZ6</accession>
<feature type="transmembrane region" description="Helical" evidence="2">
    <location>
        <begin position="62"/>
        <end position="80"/>
    </location>
</feature>
<dbReference type="EMBL" id="PUIA01000037">
    <property type="protein sequence ID" value="PQO31076.1"/>
    <property type="molecule type" value="Genomic_DNA"/>
</dbReference>
<reference evidence="3 4" key="1">
    <citation type="submission" date="2018-02" db="EMBL/GenBank/DDBJ databases">
        <title>Comparative genomes isolates from brazilian mangrove.</title>
        <authorList>
            <person name="Araujo J.E."/>
            <person name="Taketani R.G."/>
            <person name="Silva M.C.P."/>
            <person name="Loureco M.V."/>
            <person name="Andreote F.D."/>
        </authorList>
    </citation>
    <scope>NUCLEOTIDE SEQUENCE [LARGE SCALE GENOMIC DNA]</scope>
    <source>
        <strain evidence="3 4">HEX-2 MGV</strain>
    </source>
</reference>
<feature type="region of interest" description="Disordered" evidence="1">
    <location>
        <begin position="1"/>
        <end position="29"/>
    </location>
</feature>